<sequence>MAESPRTGTNTTCPIAKLHCSAPLLPSVSLPSPSSPTDQGGQEQQQDQQLDWAGKRRMEFVLIISLPLLILILIIAVVLCIVCR</sequence>
<dbReference type="AlphaFoldDB" id="M8CJJ6"/>
<evidence type="ECO:0000313" key="3">
    <source>
        <dbReference type="EnsemblPlants" id="EMT23531"/>
    </source>
</evidence>
<feature type="compositionally biased region" description="Low complexity" evidence="1">
    <location>
        <begin position="25"/>
        <end position="49"/>
    </location>
</feature>
<proteinExistence type="predicted"/>
<evidence type="ECO:0000256" key="1">
    <source>
        <dbReference type="SAM" id="MobiDB-lite"/>
    </source>
</evidence>
<organism evidence="3">
    <name type="scientific">Aegilops tauschii</name>
    <name type="common">Tausch's goatgrass</name>
    <name type="synonym">Aegilops squarrosa</name>
    <dbReference type="NCBI Taxonomy" id="37682"/>
    <lineage>
        <taxon>Eukaryota</taxon>
        <taxon>Viridiplantae</taxon>
        <taxon>Streptophyta</taxon>
        <taxon>Embryophyta</taxon>
        <taxon>Tracheophyta</taxon>
        <taxon>Spermatophyta</taxon>
        <taxon>Magnoliopsida</taxon>
        <taxon>Liliopsida</taxon>
        <taxon>Poales</taxon>
        <taxon>Poaceae</taxon>
        <taxon>BOP clade</taxon>
        <taxon>Pooideae</taxon>
        <taxon>Triticodae</taxon>
        <taxon>Triticeae</taxon>
        <taxon>Triticinae</taxon>
        <taxon>Aegilops</taxon>
    </lineage>
</organism>
<protein>
    <submittedName>
        <fullName evidence="3">Uncharacterized protein</fullName>
    </submittedName>
</protein>
<name>M8CJJ6_AEGTA</name>
<feature type="region of interest" description="Disordered" evidence="1">
    <location>
        <begin position="25"/>
        <end position="50"/>
    </location>
</feature>
<reference evidence="3" key="1">
    <citation type="submission" date="2015-06" db="UniProtKB">
        <authorList>
            <consortium name="EnsemblPlants"/>
        </authorList>
    </citation>
    <scope>IDENTIFICATION</scope>
</reference>
<dbReference type="EnsemblPlants" id="EMT23531">
    <property type="protein sequence ID" value="EMT23531"/>
    <property type="gene ID" value="F775_43723"/>
</dbReference>
<feature type="transmembrane region" description="Helical" evidence="2">
    <location>
        <begin position="60"/>
        <end position="83"/>
    </location>
</feature>
<keyword evidence="2" id="KW-0812">Transmembrane</keyword>
<evidence type="ECO:0000256" key="2">
    <source>
        <dbReference type="SAM" id="Phobius"/>
    </source>
</evidence>
<keyword evidence="2" id="KW-0472">Membrane</keyword>
<accession>M8CJJ6</accession>
<keyword evidence="2" id="KW-1133">Transmembrane helix</keyword>